<evidence type="ECO:0000256" key="1">
    <source>
        <dbReference type="SAM" id="SignalP"/>
    </source>
</evidence>
<dbReference type="SUPFAM" id="SSF53254">
    <property type="entry name" value="Phosphoglycerate mutase-like"/>
    <property type="match status" value="1"/>
</dbReference>
<dbReference type="Proteomes" id="UP000051660">
    <property type="component" value="Unassembled WGS sequence"/>
</dbReference>
<evidence type="ECO:0000313" key="3">
    <source>
        <dbReference type="Proteomes" id="UP000051660"/>
    </source>
</evidence>
<feature type="chain" id="PRO_5006444584" description="Histidine phosphatase family protein" evidence="1">
    <location>
        <begin position="20"/>
        <end position="191"/>
    </location>
</feature>
<gene>
    <name evidence="2" type="ORF">CQ14_22705</name>
</gene>
<organism evidence="2 3">
    <name type="scientific">Bradyrhizobium lablabi</name>
    <dbReference type="NCBI Taxonomy" id="722472"/>
    <lineage>
        <taxon>Bacteria</taxon>
        <taxon>Pseudomonadati</taxon>
        <taxon>Pseudomonadota</taxon>
        <taxon>Alphaproteobacteria</taxon>
        <taxon>Hyphomicrobiales</taxon>
        <taxon>Nitrobacteraceae</taxon>
        <taxon>Bradyrhizobium</taxon>
    </lineage>
</organism>
<name>A0A0R3MUX4_9BRAD</name>
<evidence type="ECO:0000313" key="2">
    <source>
        <dbReference type="EMBL" id="KRR23847.1"/>
    </source>
</evidence>
<dbReference type="Gene3D" id="3.40.50.1240">
    <property type="entry name" value="Phosphoglycerate mutase-like"/>
    <property type="match status" value="1"/>
</dbReference>
<dbReference type="RefSeq" id="WP_057858889.1">
    <property type="nucleotide sequence ID" value="NZ_LLYB01000066.1"/>
</dbReference>
<feature type="signal peptide" evidence="1">
    <location>
        <begin position="1"/>
        <end position="19"/>
    </location>
</feature>
<dbReference type="InterPro" id="IPR013078">
    <property type="entry name" value="His_Pase_superF_clade-1"/>
</dbReference>
<dbReference type="EMBL" id="LLYB01000066">
    <property type="protein sequence ID" value="KRR23847.1"/>
    <property type="molecule type" value="Genomic_DNA"/>
</dbReference>
<dbReference type="CDD" id="cd07040">
    <property type="entry name" value="HP"/>
    <property type="match status" value="1"/>
</dbReference>
<reference evidence="2 3" key="1">
    <citation type="submission" date="2014-03" db="EMBL/GenBank/DDBJ databases">
        <title>Bradyrhizobium valentinum sp. nov., isolated from effective nodules of Lupinus mariae-josephae, a lupine endemic of basic-lime soils in Eastern Spain.</title>
        <authorList>
            <person name="Duran D."/>
            <person name="Rey L."/>
            <person name="Navarro A."/>
            <person name="Busquets A."/>
            <person name="Imperial J."/>
            <person name="Ruiz-Argueso T."/>
        </authorList>
    </citation>
    <scope>NUCLEOTIDE SEQUENCE [LARGE SCALE GENOMIC DNA]</scope>
    <source>
        <strain evidence="2 3">CCBAU 23086</strain>
    </source>
</reference>
<dbReference type="AlphaFoldDB" id="A0A0R3MUX4"/>
<protein>
    <recommendedName>
        <fullName evidence="4">Histidine phosphatase family protein</fullName>
    </recommendedName>
</protein>
<proteinExistence type="predicted"/>
<evidence type="ECO:0008006" key="4">
    <source>
        <dbReference type="Google" id="ProtNLM"/>
    </source>
</evidence>
<keyword evidence="1" id="KW-0732">Signal</keyword>
<dbReference type="Pfam" id="PF00300">
    <property type="entry name" value="His_Phos_1"/>
    <property type="match status" value="1"/>
</dbReference>
<dbReference type="InterPro" id="IPR029033">
    <property type="entry name" value="His_PPase_superfam"/>
</dbReference>
<dbReference type="SMART" id="SM00855">
    <property type="entry name" value="PGAM"/>
    <property type="match status" value="1"/>
</dbReference>
<accession>A0A0R3MUX4</accession>
<sequence>MSLIRFAIFVLLLGFSATAEIATADEAARAWNALRAGGHVALMRHADAPGGFGDPPGFRVEDCATQRNLSAKGRADAEKIGARLKREGIAFEKILSSPWCRCIDTGRLMNLGTVETEATFGNVVVLRDQREALTAGGRALIAKWTASGNLLVVTHGANISALTGVSPASGEIVVVKGGSDRAEPVGRLLLD</sequence>
<comment type="caution">
    <text evidence="2">The sequence shown here is derived from an EMBL/GenBank/DDBJ whole genome shotgun (WGS) entry which is preliminary data.</text>
</comment>